<keyword evidence="6" id="KW-0560">Oxidoreductase</keyword>
<feature type="domain" description="External alternative NADH-ubiquinone oxidoreductase-like C-terminal" evidence="10">
    <location>
        <begin position="352"/>
        <end position="410"/>
    </location>
</feature>
<dbReference type="InterPro" id="IPR023753">
    <property type="entry name" value="FAD/NAD-binding_dom"/>
</dbReference>
<keyword evidence="11" id="KW-0830">Ubiquinone</keyword>
<dbReference type="PRINTS" id="PR00411">
    <property type="entry name" value="PNDRDTASEI"/>
</dbReference>
<evidence type="ECO:0000259" key="10">
    <source>
        <dbReference type="Pfam" id="PF22366"/>
    </source>
</evidence>
<keyword evidence="5" id="KW-0809">Transit peptide</keyword>
<evidence type="ECO:0000313" key="12">
    <source>
        <dbReference type="Proteomes" id="UP000034706"/>
    </source>
</evidence>
<dbReference type="Gene3D" id="3.50.50.100">
    <property type="match status" value="1"/>
</dbReference>
<dbReference type="Pfam" id="PF22366">
    <property type="entry name" value="NDH2_C"/>
    <property type="match status" value="1"/>
</dbReference>
<dbReference type="PRINTS" id="PR00368">
    <property type="entry name" value="FADPNR"/>
</dbReference>
<name>A0A0G0LXL7_9BACT</name>
<comment type="catalytic activity">
    <reaction evidence="8">
        <text>a quinone + NADH + H(+) = a quinol + NAD(+)</text>
        <dbReference type="Rhea" id="RHEA:46160"/>
        <dbReference type="ChEBI" id="CHEBI:15378"/>
        <dbReference type="ChEBI" id="CHEBI:24646"/>
        <dbReference type="ChEBI" id="CHEBI:57540"/>
        <dbReference type="ChEBI" id="CHEBI:57945"/>
        <dbReference type="ChEBI" id="CHEBI:132124"/>
        <dbReference type="EC" id="1.6.5.9"/>
    </reaction>
</comment>
<dbReference type="InterPro" id="IPR045024">
    <property type="entry name" value="NDH-2"/>
</dbReference>
<dbReference type="PANTHER" id="PTHR43706:SF47">
    <property type="entry name" value="EXTERNAL NADH-UBIQUINONE OXIDOREDUCTASE 1, MITOCHONDRIAL-RELATED"/>
    <property type="match status" value="1"/>
</dbReference>
<evidence type="ECO:0000256" key="1">
    <source>
        <dbReference type="ARBA" id="ARBA00005272"/>
    </source>
</evidence>
<keyword evidence="7" id="KW-0520">NAD</keyword>
<keyword evidence="3" id="KW-0285">Flavoprotein</keyword>
<evidence type="ECO:0000256" key="6">
    <source>
        <dbReference type="ARBA" id="ARBA00023002"/>
    </source>
</evidence>
<keyword evidence="4" id="KW-0274">FAD</keyword>
<dbReference type="EC" id="1.6.5.9" evidence="2"/>
<comment type="caution">
    <text evidence="11">The sequence shown here is derived from an EMBL/GenBank/DDBJ whole genome shotgun (WGS) entry which is preliminary data.</text>
</comment>
<evidence type="ECO:0000256" key="2">
    <source>
        <dbReference type="ARBA" id="ARBA00012637"/>
    </source>
</evidence>
<feature type="domain" description="FAD/NAD(P)-binding" evidence="9">
    <location>
        <begin position="9"/>
        <end position="329"/>
    </location>
</feature>
<evidence type="ECO:0000256" key="8">
    <source>
        <dbReference type="ARBA" id="ARBA00047599"/>
    </source>
</evidence>
<dbReference type="Proteomes" id="UP000034706">
    <property type="component" value="Unassembled WGS sequence"/>
</dbReference>
<dbReference type="InterPro" id="IPR036188">
    <property type="entry name" value="FAD/NAD-bd_sf"/>
</dbReference>
<sequence>MPISQKSKKIVILGAGFGGLYALKSIYRHVKNWREFDISIIDKNNYFVFTPLLHEVATGGIDPADIVFPIRDLAKGRTEHIEAEVLSVDLLKKSVITNRGEISYDYLIITLGAGTNFNFFGVSGAAENTFTLKNIKDAMRLKNHLIHIFDEANNEKDPARQKDILRIIFIGGGATGVEFAAEVHEFLKEVQKEYPHIPSGSVEFYLIEAGDRLLLVFHPKFSEKALEILNKKGFKVILKDSCIEVTEQGIVCASGKIIKSRTVIWTSGISPSPMVTTPELSRQKGRIIVEPSLNIKYFPEVFVLGDQAAVADKRFGLLPTSAQAAAEEGNFVGQNIARLILGQPLKPFKYFHKGDLVSIGKWKALAQIGSGFLKFDGPIAWLIWRFNYLTKMPGAAKKIRLFFDWILYFASKRDISEI</sequence>
<gene>
    <name evidence="11" type="ORF">UT16_C0006G0011</name>
</gene>
<organism evidence="11 12">
    <name type="scientific">Candidatus Azambacteria bacterium GW2011_GWA2_39_10</name>
    <dbReference type="NCBI Taxonomy" id="1618611"/>
    <lineage>
        <taxon>Bacteria</taxon>
        <taxon>Candidatus Azamiibacteriota</taxon>
    </lineage>
</organism>
<evidence type="ECO:0000259" key="9">
    <source>
        <dbReference type="Pfam" id="PF07992"/>
    </source>
</evidence>
<protein>
    <recommendedName>
        <fullName evidence="2">NADH:ubiquinone reductase (non-electrogenic)</fullName>
        <ecNumber evidence="2">1.6.5.9</ecNumber>
    </recommendedName>
</protein>
<dbReference type="Pfam" id="PF07992">
    <property type="entry name" value="Pyr_redox_2"/>
    <property type="match status" value="1"/>
</dbReference>
<dbReference type="PANTHER" id="PTHR43706">
    <property type="entry name" value="NADH DEHYDROGENASE"/>
    <property type="match status" value="1"/>
</dbReference>
<reference evidence="11 12" key="1">
    <citation type="journal article" date="2015" name="Nature">
        <title>rRNA introns, odd ribosomes, and small enigmatic genomes across a large radiation of phyla.</title>
        <authorList>
            <person name="Brown C.T."/>
            <person name="Hug L.A."/>
            <person name="Thomas B.C."/>
            <person name="Sharon I."/>
            <person name="Castelle C.J."/>
            <person name="Singh A."/>
            <person name="Wilkins M.J."/>
            <person name="Williams K.H."/>
            <person name="Banfield J.F."/>
        </authorList>
    </citation>
    <scope>NUCLEOTIDE SEQUENCE [LARGE SCALE GENOMIC DNA]</scope>
</reference>
<evidence type="ECO:0000256" key="7">
    <source>
        <dbReference type="ARBA" id="ARBA00023027"/>
    </source>
</evidence>
<evidence type="ECO:0000256" key="5">
    <source>
        <dbReference type="ARBA" id="ARBA00022946"/>
    </source>
</evidence>
<accession>A0A0G0LXL7</accession>
<evidence type="ECO:0000256" key="3">
    <source>
        <dbReference type="ARBA" id="ARBA00022630"/>
    </source>
</evidence>
<dbReference type="InterPro" id="IPR054585">
    <property type="entry name" value="NDH2-like_C"/>
</dbReference>
<proteinExistence type="inferred from homology"/>
<dbReference type="EMBL" id="LBVT01000006">
    <property type="protein sequence ID" value="KKQ92780.1"/>
    <property type="molecule type" value="Genomic_DNA"/>
</dbReference>
<dbReference type="SUPFAM" id="SSF51905">
    <property type="entry name" value="FAD/NAD(P)-binding domain"/>
    <property type="match status" value="2"/>
</dbReference>
<dbReference type="GO" id="GO:0050136">
    <property type="term" value="F:NADH dehydrogenase (quinone) (non-electrogenic) activity"/>
    <property type="evidence" value="ECO:0007669"/>
    <property type="project" value="UniProtKB-EC"/>
</dbReference>
<evidence type="ECO:0000256" key="4">
    <source>
        <dbReference type="ARBA" id="ARBA00022827"/>
    </source>
</evidence>
<evidence type="ECO:0000313" key="11">
    <source>
        <dbReference type="EMBL" id="KKQ92780.1"/>
    </source>
</evidence>
<dbReference type="AlphaFoldDB" id="A0A0G0LXL7"/>
<comment type="similarity">
    <text evidence="1">Belongs to the NADH dehydrogenase family.</text>
</comment>